<feature type="compositionally biased region" description="Basic and acidic residues" evidence="1">
    <location>
        <begin position="65"/>
        <end position="75"/>
    </location>
</feature>
<sequence length="75" mass="7946">MNRHPDFRKGEAGVERGDSEEMSGAPLTATEKKASARPPSVTPGATPGVPSYDADGVPDAASFTRQKELNPDDFE</sequence>
<evidence type="ECO:0000256" key="1">
    <source>
        <dbReference type="SAM" id="MobiDB-lite"/>
    </source>
</evidence>
<feature type="region of interest" description="Disordered" evidence="1">
    <location>
        <begin position="1"/>
        <end position="75"/>
    </location>
</feature>
<dbReference type="RefSeq" id="WP_093257979.1">
    <property type="nucleotide sequence ID" value="NZ_FNKK01000002.1"/>
</dbReference>
<dbReference type="STRING" id="35622.SAMN04489764_0993"/>
<protein>
    <submittedName>
        <fullName evidence="2">Uncharacterized protein</fullName>
    </submittedName>
</protein>
<dbReference type="OrthoDB" id="3541135at2"/>
<gene>
    <name evidence="2" type="ORF">SAMN04489764_0993</name>
</gene>
<accession>A0A1H1BJR1</accession>
<proteinExistence type="predicted"/>
<reference evidence="2 3" key="1">
    <citation type="submission" date="2016-10" db="EMBL/GenBank/DDBJ databases">
        <authorList>
            <person name="de Groot N.N."/>
        </authorList>
    </citation>
    <scope>NUCLEOTIDE SEQUENCE [LARGE SCALE GENOMIC DNA]</scope>
    <source>
        <strain evidence="2 3">DSM 43794</strain>
    </source>
</reference>
<keyword evidence="3" id="KW-1185">Reference proteome</keyword>
<name>A0A1H1BJR1_9ACTN</name>
<organism evidence="2 3">
    <name type="scientific">Thermostaphylospora chromogena</name>
    <dbReference type="NCBI Taxonomy" id="35622"/>
    <lineage>
        <taxon>Bacteria</taxon>
        <taxon>Bacillati</taxon>
        <taxon>Actinomycetota</taxon>
        <taxon>Actinomycetes</taxon>
        <taxon>Streptosporangiales</taxon>
        <taxon>Thermomonosporaceae</taxon>
        <taxon>Thermostaphylospora</taxon>
    </lineage>
</organism>
<dbReference type="AlphaFoldDB" id="A0A1H1BJR1"/>
<evidence type="ECO:0000313" key="2">
    <source>
        <dbReference type="EMBL" id="SDQ52000.1"/>
    </source>
</evidence>
<dbReference type="EMBL" id="FNKK01000002">
    <property type="protein sequence ID" value="SDQ52000.1"/>
    <property type="molecule type" value="Genomic_DNA"/>
</dbReference>
<evidence type="ECO:0000313" key="3">
    <source>
        <dbReference type="Proteomes" id="UP000217103"/>
    </source>
</evidence>
<dbReference type="Proteomes" id="UP000217103">
    <property type="component" value="Unassembled WGS sequence"/>
</dbReference>
<feature type="compositionally biased region" description="Basic and acidic residues" evidence="1">
    <location>
        <begin position="1"/>
        <end position="19"/>
    </location>
</feature>